<geneLocation type="plasmid" evidence="2 3">
    <name>unnamed4</name>
</geneLocation>
<organism evidence="2 3">
    <name type="scientific">Azospirillum oryzae</name>
    <dbReference type="NCBI Taxonomy" id="286727"/>
    <lineage>
        <taxon>Bacteria</taxon>
        <taxon>Pseudomonadati</taxon>
        <taxon>Pseudomonadota</taxon>
        <taxon>Alphaproteobacteria</taxon>
        <taxon>Rhodospirillales</taxon>
        <taxon>Azospirillaceae</taxon>
        <taxon>Azospirillum</taxon>
    </lineage>
</organism>
<protein>
    <submittedName>
        <fullName evidence="2">Uncharacterized protein</fullName>
    </submittedName>
</protein>
<reference evidence="2 3" key="1">
    <citation type="submission" date="2020-06" db="EMBL/GenBank/DDBJ databases">
        <title>Complete genome of Azosprillum oryzae KACC14407.</title>
        <authorList>
            <person name="Kim M."/>
            <person name="Park Y.-J."/>
            <person name="Shin J.-H."/>
        </authorList>
    </citation>
    <scope>NUCLEOTIDE SEQUENCE [LARGE SCALE GENOMIC DNA]</scope>
    <source>
        <strain evidence="2 3">KACC 14407</strain>
        <plasmid evidence="2 3">unnamed4</plasmid>
    </source>
</reference>
<dbReference type="EMBL" id="CP054618">
    <property type="protein sequence ID" value="QKS50401.1"/>
    <property type="molecule type" value="Genomic_DNA"/>
</dbReference>
<feature type="signal peptide" evidence="1">
    <location>
        <begin position="1"/>
        <end position="30"/>
    </location>
</feature>
<proteinExistence type="predicted"/>
<accession>A0A6N1AFC5</accession>
<keyword evidence="1" id="KW-0732">Signal</keyword>
<dbReference type="KEGG" id="aoz:HUE56_07605"/>
<dbReference type="RefSeq" id="WP_149201788.1">
    <property type="nucleotide sequence ID" value="NZ_BSOV01000054.1"/>
</dbReference>
<gene>
    <name evidence="2" type="ORF">HUE56_07605</name>
</gene>
<keyword evidence="2" id="KW-0614">Plasmid</keyword>
<evidence type="ECO:0000313" key="2">
    <source>
        <dbReference type="EMBL" id="QKS50401.1"/>
    </source>
</evidence>
<dbReference type="AlphaFoldDB" id="A0A6N1AFC5"/>
<sequence>MSTVHRPSPLRRAILGAFAALPLLTTGAFAAGALPTTLRMVPQADLKITGGLPSRIVNRVGIGGGRVDPQPAAIAAAKLR</sequence>
<evidence type="ECO:0000313" key="3">
    <source>
        <dbReference type="Proteomes" id="UP000509702"/>
    </source>
</evidence>
<evidence type="ECO:0000256" key="1">
    <source>
        <dbReference type="SAM" id="SignalP"/>
    </source>
</evidence>
<dbReference type="Proteomes" id="UP000509702">
    <property type="component" value="Plasmid unnamed4"/>
</dbReference>
<keyword evidence="3" id="KW-1185">Reference proteome</keyword>
<name>A0A6N1AFC5_9PROT</name>
<feature type="chain" id="PRO_5028880731" evidence="1">
    <location>
        <begin position="31"/>
        <end position="80"/>
    </location>
</feature>